<evidence type="ECO:0000313" key="3">
    <source>
        <dbReference type="EMBL" id="EGG19979.1"/>
    </source>
</evidence>
<dbReference type="Gene3D" id="3.40.50.150">
    <property type="entry name" value="Vaccinia Virus protein VP39"/>
    <property type="match status" value="1"/>
</dbReference>
<feature type="compositionally biased region" description="Low complexity" evidence="1">
    <location>
        <begin position="32"/>
        <end position="57"/>
    </location>
</feature>
<protein>
    <recommendedName>
        <fullName evidence="2">Methyltransferase domain-containing protein</fullName>
    </recommendedName>
</protein>
<dbReference type="GeneID" id="14872150"/>
<dbReference type="EMBL" id="GL883013">
    <property type="protein sequence ID" value="EGG19979.1"/>
    <property type="molecule type" value="Genomic_DNA"/>
</dbReference>
<dbReference type="CDD" id="cd02440">
    <property type="entry name" value="AdoMet_MTases"/>
    <property type="match status" value="1"/>
</dbReference>
<keyword evidence="4" id="KW-1185">Reference proteome</keyword>
<evidence type="ECO:0000259" key="2">
    <source>
        <dbReference type="Pfam" id="PF13649"/>
    </source>
</evidence>
<dbReference type="Gene3D" id="2.20.25.110">
    <property type="entry name" value="S-adenosyl-L-methionine-dependent methyltransferases"/>
    <property type="match status" value="1"/>
</dbReference>
<dbReference type="Pfam" id="PF13649">
    <property type="entry name" value="Methyltransf_25"/>
    <property type="match status" value="1"/>
</dbReference>
<dbReference type="InterPro" id="IPR041698">
    <property type="entry name" value="Methyltransf_25"/>
</dbReference>
<proteinExistence type="predicted"/>
<feature type="compositionally biased region" description="Low complexity" evidence="1">
    <location>
        <begin position="89"/>
        <end position="110"/>
    </location>
</feature>
<evidence type="ECO:0000313" key="4">
    <source>
        <dbReference type="Proteomes" id="UP000007797"/>
    </source>
</evidence>
<dbReference type="SUPFAM" id="SSF53335">
    <property type="entry name" value="S-adenosyl-L-methionine-dependent methyltransferases"/>
    <property type="match status" value="1"/>
</dbReference>
<feature type="domain" description="Methyltransferase" evidence="2">
    <location>
        <begin position="197"/>
        <end position="293"/>
    </location>
</feature>
<feature type="region of interest" description="Disordered" evidence="1">
    <location>
        <begin position="1"/>
        <end position="65"/>
    </location>
</feature>
<dbReference type="InterPro" id="IPR029063">
    <property type="entry name" value="SAM-dependent_MTases_sf"/>
</dbReference>
<evidence type="ECO:0000256" key="1">
    <source>
        <dbReference type="SAM" id="MobiDB-lite"/>
    </source>
</evidence>
<dbReference type="OrthoDB" id="19216at2759"/>
<gene>
    <name evidence="3" type="ORF">DFA_07093</name>
</gene>
<feature type="compositionally biased region" description="Polar residues" evidence="1">
    <location>
        <begin position="111"/>
        <end position="121"/>
    </location>
</feature>
<dbReference type="KEGG" id="dfa:DFA_07093"/>
<feature type="compositionally biased region" description="Basic and acidic residues" evidence="1">
    <location>
        <begin position="1"/>
        <end position="24"/>
    </location>
</feature>
<dbReference type="RefSeq" id="XP_004366962.1">
    <property type="nucleotide sequence ID" value="XM_004366905.1"/>
</dbReference>
<dbReference type="AlphaFoldDB" id="F4PVG5"/>
<accession>F4PVG5</accession>
<reference evidence="4" key="1">
    <citation type="journal article" date="2011" name="Genome Res.">
        <title>Phylogeny-wide analysis of social amoeba genomes highlights ancient origins for complex intercellular communication.</title>
        <authorList>
            <person name="Heidel A.J."/>
            <person name="Lawal H.M."/>
            <person name="Felder M."/>
            <person name="Schilde C."/>
            <person name="Helps N.R."/>
            <person name="Tunggal B."/>
            <person name="Rivero F."/>
            <person name="John U."/>
            <person name="Schleicher M."/>
            <person name="Eichinger L."/>
            <person name="Platzer M."/>
            <person name="Noegel A.A."/>
            <person name="Schaap P."/>
            <person name="Gloeckner G."/>
        </authorList>
    </citation>
    <scope>NUCLEOTIDE SEQUENCE [LARGE SCALE GENOMIC DNA]</scope>
    <source>
        <strain evidence="4">SH3</strain>
    </source>
</reference>
<feature type="region of interest" description="Disordered" evidence="1">
    <location>
        <begin position="77"/>
        <end position="138"/>
    </location>
</feature>
<name>F4PVG5_CACFS</name>
<dbReference type="Proteomes" id="UP000007797">
    <property type="component" value="Unassembled WGS sequence"/>
</dbReference>
<organism evidence="3 4">
    <name type="scientific">Cavenderia fasciculata</name>
    <name type="common">Slime mold</name>
    <name type="synonym">Dictyostelium fasciculatum</name>
    <dbReference type="NCBI Taxonomy" id="261658"/>
    <lineage>
        <taxon>Eukaryota</taxon>
        <taxon>Amoebozoa</taxon>
        <taxon>Evosea</taxon>
        <taxon>Eumycetozoa</taxon>
        <taxon>Dictyostelia</taxon>
        <taxon>Acytosteliales</taxon>
        <taxon>Cavenderiaceae</taxon>
        <taxon>Cavenderia</taxon>
    </lineage>
</organism>
<sequence length="429" mass="48547">MIPREHILEDINKQQRQQKKDNHHYSNNKIIQQHLGQQQQQTTKMKQTLSTTTTTSTPSAGSNSTKMTFEEEFPLLSAATNNNKKKNKSIGSTSTSTTTTTSRSSSPSNSHQGYNNNNIQYQQPPQQQQPSSPPQPVRSQYISKYIDVSDGDESTSWKKRDLLYYCFIQRHHEVTTIANFVEGAAQLYGLTSDITLLDIGCGLGRMFGEWDRRKVFKHVDAMEPDLDYWTFASDHAMNTSDKVTAIHGGFMDVSVKNKYKMCVSVHGPFQYLLRLEDKLEALRRIWISLQPGGVVLLDVSNFLVGLSQLRNQTEQKVLVNGIPVKRISNIEVDFHNSIWRLQDLFFSVDSPMDPDEIGNGYGDGQYVCENHQFAIYTLPELQLLLASCGFQNIRSTSKYCIQDLYQGSISDGPRIIVLAQKPTNSSNQS</sequence>